<name>A0A0F6IJ23_LEPIR</name>
<dbReference type="Proteomes" id="UP000012164">
    <property type="component" value="Unassembled WGS sequence"/>
</dbReference>
<protein>
    <submittedName>
        <fullName evidence="1">Uncharacterized protein</fullName>
    </submittedName>
</protein>
<dbReference type="EMBL" id="AKWR02000053">
    <property type="protein sequence ID" value="EMJ38048.1"/>
    <property type="molecule type" value="Genomic_DNA"/>
</dbReference>
<evidence type="ECO:0000313" key="2">
    <source>
        <dbReference type="Proteomes" id="UP000012164"/>
    </source>
</evidence>
<comment type="caution">
    <text evidence="1">The sequence shown here is derived from an EMBL/GenBank/DDBJ whole genome shotgun (WGS) entry which is preliminary data.</text>
</comment>
<organism evidence="1 2">
    <name type="scientific">Leptospira interrogans str. FPW1039</name>
    <dbReference type="NCBI Taxonomy" id="1193040"/>
    <lineage>
        <taxon>Bacteria</taxon>
        <taxon>Pseudomonadati</taxon>
        <taxon>Spirochaetota</taxon>
        <taxon>Spirochaetia</taxon>
        <taxon>Leptospirales</taxon>
        <taxon>Leptospiraceae</taxon>
        <taxon>Leptospira</taxon>
    </lineage>
</organism>
<sequence length="47" mass="5592">MPSKGESSSFEKTKKICENYKFKPHFFQISQFNLESDSNQSKSDFYF</sequence>
<proteinExistence type="predicted"/>
<reference evidence="1 2" key="1">
    <citation type="submission" date="2013-01" db="EMBL/GenBank/DDBJ databases">
        <authorList>
            <person name="Harkins D.M."/>
            <person name="Durkin A.S."/>
            <person name="Brinkac L.M."/>
            <person name="Haft D.H."/>
            <person name="Selengut J.D."/>
            <person name="Sanka R."/>
            <person name="DePew J."/>
            <person name="Purushe J."/>
            <person name="Peacock S.J."/>
            <person name="Thaipadungpanit J."/>
            <person name="Wuthiekanun V.W."/>
            <person name="Day N.P."/>
            <person name="Vinetz J.M."/>
            <person name="Sutton G.G."/>
            <person name="Nierman W.C."/>
            <person name="Fouts D.E."/>
        </authorList>
    </citation>
    <scope>NUCLEOTIDE SEQUENCE [LARGE SCALE GENOMIC DNA]</scope>
    <source>
        <strain evidence="1 2">FPW1039</strain>
    </source>
</reference>
<accession>A0A0F6IJ23</accession>
<dbReference type="AlphaFoldDB" id="A0A0F6IJ23"/>
<gene>
    <name evidence="1" type="ORF">LEP1GSC079_0614</name>
</gene>
<evidence type="ECO:0000313" key="1">
    <source>
        <dbReference type="EMBL" id="EMJ38048.1"/>
    </source>
</evidence>